<evidence type="ECO:0000256" key="4">
    <source>
        <dbReference type="ARBA" id="ARBA00022989"/>
    </source>
</evidence>
<comment type="subcellular location">
    <subcellularLocation>
        <location evidence="1">Cell membrane</location>
        <topology evidence="1">Multi-pass membrane protein</topology>
    </subcellularLocation>
</comment>
<dbReference type="InterPro" id="IPR019264">
    <property type="entry name" value="DUF2179"/>
</dbReference>
<feature type="transmembrane region" description="Helical" evidence="6">
    <location>
        <begin position="21"/>
        <end position="43"/>
    </location>
</feature>
<evidence type="ECO:0000313" key="9">
    <source>
        <dbReference type="Proteomes" id="UP000196475"/>
    </source>
</evidence>
<feature type="domain" description="DUF2179" evidence="7">
    <location>
        <begin position="234"/>
        <end position="288"/>
    </location>
</feature>
<feature type="transmembrane region" description="Helical" evidence="6">
    <location>
        <begin position="63"/>
        <end position="84"/>
    </location>
</feature>
<feature type="transmembrane region" description="Helical" evidence="6">
    <location>
        <begin position="163"/>
        <end position="181"/>
    </location>
</feature>
<name>A0A1Y3PU93_9BACI</name>
<dbReference type="AlphaFoldDB" id="A0A1Y3PU93"/>
<comment type="caution">
    <text evidence="8">The sequence shown here is derived from an EMBL/GenBank/DDBJ whole genome shotgun (WGS) entry which is preliminary data.</text>
</comment>
<dbReference type="CDD" id="cd16380">
    <property type="entry name" value="YitT_C"/>
    <property type="match status" value="1"/>
</dbReference>
<dbReference type="PANTHER" id="PTHR33545:SF10">
    <property type="entry name" value="UPF0750 MEMBRANE PROTEIN YPJC"/>
    <property type="match status" value="1"/>
</dbReference>
<evidence type="ECO:0000259" key="7">
    <source>
        <dbReference type="Pfam" id="PF10035"/>
    </source>
</evidence>
<dbReference type="InterPro" id="IPR015867">
    <property type="entry name" value="N-reg_PII/ATP_PRibTrfase_C"/>
</dbReference>
<dbReference type="InterPro" id="IPR003740">
    <property type="entry name" value="YitT"/>
</dbReference>
<dbReference type="GO" id="GO:0005886">
    <property type="term" value="C:plasma membrane"/>
    <property type="evidence" value="ECO:0007669"/>
    <property type="project" value="UniProtKB-SubCell"/>
</dbReference>
<dbReference type="Gene3D" id="3.30.70.120">
    <property type="match status" value="1"/>
</dbReference>
<dbReference type="InterPro" id="IPR051461">
    <property type="entry name" value="UPF0750_membrane"/>
</dbReference>
<dbReference type="EMBL" id="LZRT01000036">
    <property type="protein sequence ID" value="OUM89686.1"/>
    <property type="molecule type" value="Genomic_DNA"/>
</dbReference>
<evidence type="ECO:0000256" key="2">
    <source>
        <dbReference type="ARBA" id="ARBA00022475"/>
    </source>
</evidence>
<feature type="transmembrane region" description="Helical" evidence="6">
    <location>
        <begin position="91"/>
        <end position="109"/>
    </location>
</feature>
<sequence length="298" mass="32956">MVKDFRERCNEIQSPRRDILSVKNVLAIAVGGAIAGFGVNYFTIANELGEGGFTGVAILLKYLFNWSPGITSLLLNLPLFLVGWIYLGRRAMGYTIWGTICFSFFLWLFEDMGSPIEGDLLLASLYAGVTIGLGLGIIFRFGGTTGGVDILARLAHKYLGWSIGRTMFTFDLFVIGASSIYLGREKAMYTLILVFLAARVIDVVQEGMYAAKAAIIISERAQEISRLIVEQMDRGTTLLKGKGGFTKEEKEVIYVVVSRPELNRLKGIVRQVDPHAFVVISDASNVLGEGFYREEQHQ</sequence>
<reference evidence="9" key="1">
    <citation type="submission" date="2016-06" db="EMBL/GenBank/DDBJ databases">
        <authorList>
            <person name="Nascimento L."/>
            <person name="Pereira R.V."/>
            <person name="Martins L.F."/>
            <person name="Quaggio R.B."/>
            <person name="Silva A.M."/>
            <person name="Setubal J.C."/>
        </authorList>
    </citation>
    <scope>NUCLEOTIDE SEQUENCE [LARGE SCALE GENOMIC DNA]</scope>
</reference>
<dbReference type="Pfam" id="PF02588">
    <property type="entry name" value="YitT_membrane"/>
    <property type="match status" value="1"/>
</dbReference>
<keyword evidence="3 6" id="KW-0812">Transmembrane</keyword>
<evidence type="ECO:0000256" key="1">
    <source>
        <dbReference type="ARBA" id="ARBA00004651"/>
    </source>
</evidence>
<proteinExistence type="predicted"/>
<protein>
    <recommendedName>
        <fullName evidence="7">DUF2179 domain-containing protein</fullName>
    </recommendedName>
</protein>
<evidence type="ECO:0000256" key="6">
    <source>
        <dbReference type="SAM" id="Phobius"/>
    </source>
</evidence>
<evidence type="ECO:0000313" key="8">
    <source>
        <dbReference type="EMBL" id="OUM89686.1"/>
    </source>
</evidence>
<dbReference type="PIRSF" id="PIRSF006483">
    <property type="entry name" value="Membrane_protein_YitT"/>
    <property type="match status" value="1"/>
</dbReference>
<organism evidence="8 9">
    <name type="scientific">Bacillus thermozeamaize</name>
    <dbReference type="NCBI Taxonomy" id="230954"/>
    <lineage>
        <taxon>Bacteria</taxon>
        <taxon>Bacillati</taxon>
        <taxon>Bacillota</taxon>
        <taxon>Bacilli</taxon>
        <taxon>Bacillales</taxon>
        <taxon>Bacillaceae</taxon>
        <taxon>Bacillus</taxon>
    </lineage>
</organism>
<keyword evidence="4 6" id="KW-1133">Transmembrane helix</keyword>
<dbReference type="Pfam" id="PF10035">
    <property type="entry name" value="DUF2179"/>
    <property type="match status" value="1"/>
</dbReference>
<accession>A0A1Y3PU93</accession>
<evidence type="ECO:0000256" key="3">
    <source>
        <dbReference type="ARBA" id="ARBA00022692"/>
    </source>
</evidence>
<dbReference type="Proteomes" id="UP000196475">
    <property type="component" value="Unassembled WGS sequence"/>
</dbReference>
<keyword evidence="2" id="KW-1003">Cell membrane</keyword>
<gene>
    <name evidence="8" type="ORF">BAA01_02675</name>
</gene>
<evidence type="ECO:0000256" key="5">
    <source>
        <dbReference type="ARBA" id="ARBA00023136"/>
    </source>
</evidence>
<keyword evidence="5 6" id="KW-0472">Membrane</keyword>
<feature type="transmembrane region" description="Helical" evidence="6">
    <location>
        <begin position="121"/>
        <end position="142"/>
    </location>
</feature>
<dbReference type="PANTHER" id="PTHR33545">
    <property type="entry name" value="UPF0750 MEMBRANE PROTEIN YITT-RELATED"/>
    <property type="match status" value="1"/>
</dbReference>